<dbReference type="InterPro" id="IPR023214">
    <property type="entry name" value="HAD_sf"/>
</dbReference>
<dbReference type="Proteomes" id="UP000187485">
    <property type="component" value="Unassembled WGS sequence"/>
</dbReference>
<evidence type="ECO:0000313" key="1">
    <source>
        <dbReference type="EMBL" id="GAV22131.1"/>
    </source>
</evidence>
<dbReference type="SUPFAM" id="SSF56784">
    <property type="entry name" value="HAD-like"/>
    <property type="match status" value="1"/>
</dbReference>
<gene>
    <name evidence="1" type="ORF">cpu_06410</name>
</gene>
<dbReference type="AlphaFoldDB" id="A0A1L8CT86"/>
<protein>
    <submittedName>
        <fullName evidence="1">ATPase P</fullName>
    </submittedName>
</protein>
<dbReference type="STRING" id="870242.cpu_06410"/>
<sequence>MLTVEIPGRFTLNLAYLVLDYNGTIAVDGKLLPGVGELLVELNKFLKIYVLTRDTFGKVREELALFPFVELIIVGEPGAQEKRKFLEKLGAEKTVAIGNGYNDRLMLKEAALGILVIEEEGASIEALLSADIIVKSPIDALKLLTNKGRMVATLRC</sequence>
<dbReference type="EMBL" id="BDJK01000009">
    <property type="protein sequence ID" value="GAV22131.1"/>
    <property type="molecule type" value="Genomic_DNA"/>
</dbReference>
<evidence type="ECO:0000313" key="2">
    <source>
        <dbReference type="Proteomes" id="UP000187485"/>
    </source>
</evidence>
<dbReference type="Gene3D" id="3.40.50.1000">
    <property type="entry name" value="HAD superfamily/HAD-like"/>
    <property type="match status" value="1"/>
</dbReference>
<accession>A0A1L8CT86</accession>
<dbReference type="RefSeq" id="WP_075858588.1">
    <property type="nucleotide sequence ID" value="NZ_BDJK01000009.1"/>
</dbReference>
<keyword evidence="2" id="KW-1185">Reference proteome</keyword>
<name>A0A1L8CT86_9THEO</name>
<comment type="caution">
    <text evidence="1">The sequence shown here is derived from an EMBL/GenBank/DDBJ whole genome shotgun (WGS) entry which is preliminary data.</text>
</comment>
<dbReference type="OrthoDB" id="159409at2"/>
<reference evidence="2" key="1">
    <citation type="submission" date="2016-12" db="EMBL/GenBank/DDBJ databases">
        <title>Draft Genome Sequences od Carboxydothermus pertinax and islandicus, Hydrogenogenic Carboxydotrophic Bacteria.</title>
        <authorList>
            <person name="Fukuyama Y."/>
            <person name="Ohmae K."/>
            <person name="Yoneda Y."/>
            <person name="Yoshida T."/>
            <person name="Sako Y."/>
        </authorList>
    </citation>
    <scope>NUCLEOTIDE SEQUENCE [LARGE SCALE GENOMIC DNA]</scope>
    <source>
        <strain evidence="2">Ug1</strain>
    </source>
</reference>
<proteinExistence type="predicted"/>
<dbReference type="Pfam" id="PF00702">
    <property type="entry name" value="Hydrolase"/>
    <property type="match status" value="1"/>
</dbReference>
<organism evidence="1 2">
    <name type="scientific">Carboxydothermus pertinax</name>
    <dbReference type="NCBI Taxonomy" id="870242"/>
    <lineage>
        <taxon>Bacteria</taxon>
        <taxon>Bacillati</taxon>
        <taxon>Bacillota</taxon>
        <taxon>Clostridia</taxon>
        <taxon>Thermoanaerobacterales</taxon>
        <taxon>Thermoanaerobacteraceae</taxon>
        <taxon>Carboxydothermus</taxon>
    </lineage>
</organism>
<dbReference type="InterPro" id="IPR036412">
    <property type="entry name" value="HAD-like_sf"/>
</dbReference>